<organism evidence="3 4">
    <name type="scientific">Anaerocolumna cellulosilytica</name>
    <dbReference type="NCBI Taxonomy" id="433286"/>
    <lineage>
        <taxon>Bacteria</taxon>
        <taxon>Bacillati</taxon>
        <taxon>Bacillota</taxon>
        <taxon>Clostridia</taxon>
        <taxon>Lachnospirales</taxon>
        <taxon>Lachnospiraceae</taxon>
        <taxon>Anaerocolumna</taxon>
    </lineage>
</organism>
<evidence type="ECO:0000313" key="3">
    <source>
        <dbReference type="EMBL" id="BCJ94438.1"/>
    </source>
</evidence>
<dbReference type="KEGG" id="acel:acsn021_20070"/>
<protein>
    <recommendedName>
        <fullName evidence="2">Aminoglycoside phosphotransferase domain-containing protein</fullName>
    </recommendedName>
</protein>
<reference evidence="3 4" key="1">
    <citation type="journal article" date="2016" name="Int. J. Syst. Evol. Microbiol.">
        <title>Descriptions of Anaerotaenia torta gen. nov., sp. nov. and Anaerocolumna cellulosilytica gen. nov., sp. nov. isolated from a methanogenic reactor of cattle waste.</title>
        <authorList>
            <person name="Uek A."/>
            <person name="Ohtaki Y."/>
            <person name="Kaku N."/>
            <person name="Ueki K."/>
        </authorList>
    </citation>
    <scope>NUCLEOTIDE SEQUENCE [LARGE SCALE GENOMIC DNA]</scope>
    <source>
        <strain evidence="3 4">SN021</strain>
    </source>
</reference>
<evidence type="ECO:0000256" key="1">
    <source>
        <dbReference type="ARBA" id="ARBA00038240"/>
    </source>
</evidence>
<dbReference type="Proteomes" id="UP000515561">
    <property type="component" value="Chromosome"/>
</dbReference>
<sequence length="300" mass="35379">MEFLAQIELNYGNDFKNLNMIRDWIGQVYEVTKDNKRFIIKKFRKEHTKQALQSVEVMTYLKEINFHVPSIITTLKKKKHFVYNNQVVVLYEYIVGECVDKIGNLFAVGKQSGFMRKSMESYSGDVTNHGYEFFIKRYLDIMKTKEYRGITKFVELGDYLWENVKNLPLGFIHGDLHVGNMFWQKKNEIVFFDFDACAIASPVYDVATACDATDYFDLSADNFKNGLKQTQKNVMEFMKGYENYFNLSEEEEKAIFYFIAIRHFDIQSTIIESQGLACVNEQFLDNQYLWLEKWLFGTSF</sequence>
<dbReference type="Gene3D" id="3.90.1200.10">
    <property type="match status" value="1"/>
</dbReference>
<dbReference type="InterPro" id="IPR002575">
    <property type="entry name" value="Aminoglycoside_PTrfase"/>
</dbReference>
<proteinExistence type="inferred from homology"/>
<dbReference type="GO" id="GO:0019202">
    <property type="term" value="F:amino acid kinase activity"/>
    <property type="evidence" value="ECO:0007669"/>
    <property type="project" value="TreeGrafter"/>
</dbReference>
<keyword evidence="4" id="KW-1185">Reference proteome</keyword>
<feature type="domain" description="Aminoglycoside phosphotransferase" evidence="2">
    <location>
        <begin position="23"/>
        <end position="235"/>
    </location>
</feature>
<dbReference type="SUPFAM" id="SSF56112">
    <property type="entry name" value="Protein kinase-like (PK-like)"/>
    <property type="match status" value="1"/>
</dbReference>
<comment type="similarity">
    <text evidence="1">Belongs to the pseudomonas-type ThrB family.</text>
</comment>
<accession>A0A6S6R5X9</accession>
<dbReference type="InterPro" id="IPR011009">
    <property type="entry name" value="Kinase-like_dom_sf"/>
</dbReference>
<dbReference type="PANTHER" id="PTHR21064">
    <property type="entry name" value="AMINOGLYCOSIDE PHOSPHOTRANSFERASE DOMAIN-CONTAINING PROTEIN-RELATED"/>
    <property type="match status" value="1"/>
</dbReference>
<dbReference type="AlphaFoldDB" id="A0A6S6R5X9"/>
<name>A0A6S6R5X9_9FIRM</name>
<gene>
    <name evidence="3" type="ORF">acsn021_20070</name>
</gene>
<dbReference type="Pfam" id="PF01636">
    <property type="entry name" value="APH"/>
    <property type="match status" value="1"/>
</dbReference>
<dbReference type="PANTHER" id="PTHR21064:SF6">
    <property type="entry name" value="AMINOGLYCOSIDE PHOSPHOTRANSFERASE DOMAIN-CONTAINING PROTEIN"/>
    <property type="match status" value="1"/>
</dbReference>
<dbReference type="RefSeq" id="WP_184093326.1">
    <property type="nucleotide sequence ID" value="NZ_AP023367.1"/>
</dbReference>
<evidence type="ECO:0000259" key="2">
    <source>
        <dbReference type="Pfam" id="PF01636"/>
    </source>
</evidence>
<dbReference type="Gene3D" id="3.30.200.20">
    <property type="entry name" value="Phosphorylase Kinase, domain 1"/>
    <property type="match status" value="1"/>
</dbReference>
<dbReference type="InterPro" id="IPR050249">
    <property type="entry name" value="Pseudomonas-type_ThrB"/>
</dbReference>
<dbReference type="EMBL" id="AP023367">
    <property type="protein sequence ID" value="BCJ94438.1"/>
    <property type="molecule type" value="Genomic_DNA"/>
</dbReference>
<evidence type="ECO:0000313" key="4">
    <source>
        <dbReference type="Proteomes" id="UP000515561"/>
    </source>
</evidence>